<proteinExistence type="predicted"/>
<reference evidence="1 2" key="1">
    <citation type="journal article" date="2015" name="Nat. Commun.">
        <title>Outbred genome sequencing and CRISPR/Cas9 gene editing in butterflies.</title>
        <authorList>
            <person name="Li X."/>
            <person name="Fan D."/>
            <person name="Zhang W."/>
            <person name="Liu G."/>
            <person name="Zhang L."/>
            <person name="Zhao L."/>
            <person name="Fang X."/>
            <person name="Chen L."/>
            <person name="Dong Y."/>
            <person name="Chen Y."/>
            <person name="Ding Y."/>
            <person name="Zhao R."/>
            <person name="Feng M."/>
            <person name="Zhu Y."/>
            <person name="Feng Y."/>
            <person name="Jiang X."/>
            <person name="Zhu D."/>
            <person name="Xiang H."/>
            <person name="Feng X."/>
            <person name="Li S."/>
            <person name="Wang J."/>
            <person name="Zhang G."/>
            <person name="Kronforst M.R."/>
            <person name="Wang W."/>
        </authorList>
    </citation>
    <scope>NUCLEOTIDE SEQUENCE [LARGE SCALE GENOMIC DNA]</scope>
    <source>
        <strain evidence="1">Ya'a_city_454_Px</strain>
        <tissue evidence="1">Whole body</tissue>
    </source>
</reference>
<accession>A0A194QAM7</accession>
<gene>
    <name evidence="1" type="ORF">RR46_09730</name>
</gene>
<protein>
    <submittedName>
        <fullName evidence="1">Uncharacterized protein</fullName>
    </submittedName>
</protein>
<dbReference type="Proteomes" id="UP000053268">
    <property type="component" value="Unassembled WGS sequence"/>
</dbReference>
<dbReference type="AlphaFoldDB" id="A0A194QAM7"/>
<organism evidence="1 2">
    <name type="scientific">Papilio xuthus</name>
    <name type="common">Asian swallowtail butterfly</name>
    <dbReference type="NCBI Taxonomy" id="66420"/>
    <lineage>
        <taxon>Eukaryota</taxon>
        <taxon>Metazoa</taxon>
        <taxon>Ecdysozoa</taxon>
        <taxon>Arthropoda</taxon>
        <taxon>Hexapoda</taxon>
        <taxon>Insecta</taxon>
        <taxon>Pterygota</taxon>
        <taxon>Neoptera</taxon>
        <taxon>Endopterygota</taxon>
        <taxon>Lepidoptera</taxon>
        <taxon>Glossata</taxon>
        <taxon>Ditrysia</taxon>
        <taxon>Papilionoidea</taxon>
        <taxon>Papilionidae</taxon>
        <taxon>Papilioninae</taxon>
        <taxon>Papilio</taxon>
    </lineage>
</organism>
<keyword evidence="2" id="KW-1185">Reference proteome</keyword>
<name>A0A194QAM7_PAPXU</name>
<evidence type="ECO:0000313" key="2">
    <source>
        <dbReference type="Proteomes" id="UP000053268"/>
    </source>
</evidence>
<evidence type="ECO:0000313" key="1">
    <source>
        <dbReference type="EMBL" id="KPJ02527.1"/>
    </source>
</evidence>
<dbReference type="EMBL" id="KQ459232">
    <property type="protein sequence ID" value="KPJ02527.1"/>
    <property type="molecule type" value="Genomic_DNA"/>
</dbReference>
<sequence length="150" mass="16284">MFIPKQAATASLHVVARVVMYNLLIEVGFVKESCSRRARPALISLFSHFIAAKNLASNALGSAELRGLYGLRGGNRVTLCMSPGTAGRGHDVCRGALWRRHWVLVRGSCVARRPLYPVVLVRDSADNVDCEEVQQGLLQPLSPPPTPPLA</sequence>